<accession>A0ABT3S6P3</accession>
<keyword evidence="1" id="KW-1133">Transmembrane helix</keyword>
<feature type="transmembrane region" description="Helical" evidence="1">
    <location>
        <begin position="52"/>
        <end position="72"/>
    </location>
</feature>
<dbReference type="RefSeq" id="WP_265994743.1">
    <property type="nucleotide sequence ID" value="NZ_JAPJDN010000001.1"/>
</dbReference>
<name>A0ABT3S6P3_9MYCO</name>
<comment type="caution">
    <text evidence="2">The sequence shown here is derived from an EMBL/GenBank/DDBJ whole genome shotgun (WGS) entry which is preliminary data.</text>
</comment>
<organism evidence="2 3">
    <name type="scientific">Mycobacterium pinniadriaticum</name>
    <dbReference type="NCBI Taxonomy" id="2994102"/>
    <lineage>
        <taxon>Bacteria</taxon>
        <taxon>Bacillati</taxon>
        <taxon>Actinomycetota</taxon>
        <taxon>Actinomycetes</taxon>
        <taxon>Mycobacteriales</taxon>
        <taxon>Mycobacteriaceae</taxon>
        <taxon>Mycobacterium</taxon>
    </lineage>
</organism>
<sequence length="90" mass="8994">MSGVAVLLIAVGCADIVRRLATRSWPGVITGPVVAVATAALCGLWHPGDLRLVGSFASWIVALGGLALTATAEVPDSPPVDFAGVIACPS</sequence>
<evidence type="ECO:0000313" key="2">
    <source>
        <dbReference type="EMBL" id="MCX2935171.1"/>
    </source>
</evidence>
<gene>
    <name evidence="2" type="ORF">ORI27_00515</name>
</gene>
<evidence type="ECO:0008006" key="4">
    <source>
        <dbReference type="Google" id="ProtNLM"/>
    </source>
</evidence>
<proteinExistence type="predicted"/>
<keyword evidence="1" id="KW-0812">Transmembrane</keyword>
<evidence type="ECO:0000313" key="3">
    <source>
        <dbReference type="Proteomes" id="UP001300745"/>
    </source>
</evidence>
<reference evidence="2 3" key="1">
    <citation type="submission" date="2022-11" db="EMBL/GenBank/DDBJ databases">
        <title>Mycobacterium sp. nov.</title>
        <authorList>
            <person name="Papic B."/>
            <person name="Spicic S."/>
            <person name="Duvnjak S."/>
        </authorList>
    </citation>
    <scope>NUCLEOTIDE SEQUENCE [LARGE SCALE GENOMIC DNA]</scope>
    <source>
        <strain evidence="2 3">CVI_P4</strain>
    </source>
</reference>
<keyword evidence="1" id="KW-0472">Membrane</keyword>
<evidence type="ECO:0000256" key="1">
    <source>
        <dbReference type="SAM" id="Phobius"/>
    </source>
</evidence>
<feature type="transmembrane region" description="Helical" evidence="1">
    <location>
        <begin position="24"/>
        <end position="45"/>
    </location>
</feature>
<protein>
    <recommendedName>
        <fullName evidence="4">Prepilin peptidase</fullName>
    </recommendedName>
</protein>
<dbReference type="EMBL" id="JAPJDO010000001">
    <property type="protein sequence ID" value="MCX2935171.1"/>
    <property type="molecule type" value="Genomic_DNA"/>
</dbReference>
<dbReference type="Proteomes" id="UP001300745">
    <property type="component" value="Unassembled WGS sequence"/>
</dbReference>
<keyword evidence="3" id="KW-1185">Reference proteome</keyword>